<reference evidence="1" key="1">
    <citation type="submission" date="2020-04" db="EMBL/GenBank/DDBJ databases">
        <authorList>
            <person name="Alioto T."/>
            <person name="Alioto T."/>
            <person name="Gomez Garrido J."/>
        </authorList>
    </citation>
    <scope>NUCLEOTIDE SEQUENCE</scope>
    <source>
        <strain evidence="1">A484AB</strain>
    </source>
</reference>
<dbReference type="EMBL" id="CACRXK020009418">
    <property type="protein sequence ID" value="CAB4017136.1"/>
    <property type="molecule type" value="Genomic_DNA"/>
</dbReference>
<evidence type="ECO:0000313" key="2">
    <source>
        <dbReference type="Proteomes" id="UP001152795"/>
    </source>
</evidence>
<proteinExistence type="predicted"/>
<dbReference type="AlphaFoldDB" id="A0A7D9EWF5"/>
<protein>
    <submittedName>
        <fullName evidence="1">Uncharacterized protein</fullName>
    </submittedName>
</protein>
<feature type="non-terminal residue" evidence="1">
    <location>
        <position position="69"/>
    </location>
</feature>
<accession>A0A7D9EWF5</accession>
<evidence type="ECO:0000313" key="1">
    <source>
        <dbReference type="EMBL" id="CAB4017136.1"/>
    </source>
</evidence>
<gene>
    <name evidence="1" type="ORF">PACLA_8A071339</name>
</gene>
<organism evidence="1 2">
    <name type="scientific">Paramuricea clavata</name>
    <name type="common">Red gorgonian</name>
    <name type="synonym">Violescent sea-whip</name>
    <dbReference type="NCBI Taxonomy" id="317549"/>
    <lineage>
        <taxon>Eukaryota</taxon>
        <taxon>Metazoa</taxon>
        <taxon>Cnidaria</taxon>
        <taxon>Anthozoa</taxon>
        <taxon>Octocorallia</taxon>
        <taxon>Malacalcyonacea</taxon>
        <taxon>Plexauridae</taxon>
        <taxon>Paramuricea</taxon>
    </lineage>
</organism>
<name>A0A7D9EWF5_PARCT</name>
<sequence length="69" mass="8122">MFLTRVEFSQVELLKIETLSGVNCANSLIEARPKTLKRLLQYYAHFFSDFETVLPWISSDRYYLQATTQ</sequence>
<dbReference type="Proteomes" id="UP001152795">
    <property type="component" value="Unassembled WGS sequence"/>
</dbReference>
<keyword evidence="2" id="KW-1185">Reference proteome</keyword>
<comment type="caution">
    <text evidence="1">The sequence shown here is derived from an EMBL/GenBank/DDBJ whole genome shotgun (WGS) entry which is preliminary data.</text>
</comment>